<dbReference type="AlphaFoldDB" id="A0A8J3IGS5"/>
<dbReference type="EMBL" id="BNJK01000001">
    <property type="protein sequence ID" value="GHO90480.1"/>
    <property type="molecule type" value="Genomic_DNA"/>
</dbReference>
<gene>
    <name evidence="4" type="ORF">KSF_005280</name>
</gene>
<protein>
    <recommendedName>
        <fullName evidence="3">Response regulatory domain-containing protein</fullName>
    </recommendedName>
</protein>
<name>A0A8J3IGS5_9CHLR</name>
<dbReference type="PROSITE" id="PS50110">
    <property type="entry name" value="RESPONSE_REGULATORY"/>
    <property type="match status" value="1"/>
</dbReference>
<dbReference type="PANTHER" id="PTHR44591">
    <property type="entry name" value="STRESS RESPONSE REGULATOR PROTEIN 1"/>
    <property type="match status" value="1"/>
</dbReference>
<comment type="caution">
    <text evidence="4">The sequence shown here is derived from an EMBL/GenBank/DDBJ whole genome shotgun (WGS) entry which is preliminary data.</text>
</comment>
<evidence type="ECO:0000259" key="3">
    <source>
        <dbReference type="PROSITE" id="PS50110"/>
    </source>
</evidence>
<evidence type="ECO:0000313" key="4">
    <source>
        <dbReference type="EMBL" id="GHO90480.1"/>
    </source>
</evidence>
<dbReference type="SMART" id="SM00448">
    <property type="entry name" value="REC"/>
    <property type="match status" value="1"/>
</dbReference>
<dbReference type="Pfam" id="PF00072">
    <property type="entry name" value="Response_reg"/>
    <property type="match status" value="1"/>
</dbReference>
<dbReference type="Gene3D" id="3.40.50.2300">
    <property type="match status" value="1"/>
</dbReference>
<dbReference type="Proteomes" id="UP000597444">
    <property type="component" value="Unassembled WGS sequence"/>
</dbReference>
<keyword evidence="5" id="KW-1185">Reference proteome</keyword>
<feature type="domain" description="Response regulatory" evidence="3">
    <location>
        <begin position="7"/>
        <end position="123"/>
    </location>
</feature>
<reference evidence="4" key="1">
    <citation type="submission" date="2020-10" db="EMBL/GenBank/DDBJ databases">
        <title>Taxonomic study of unclassified bacteria belonging to the class Ktedonobacteria.</title>
        <authorList>
            <person name="Yabe S."/>
            <person name="Wang C.M."/>
            <person name="Zheng Y."/>
            <person name="Sakai Y."/>
            <person name="Cavaletti L."/>
            <person name="Monciardini P."/>
            <person name="Donadio S."/>
        </authorList>
    </citation>
    <scope>NUCLEOTIDE SEQUENCE</scope>
    <source>
        <strain evidence="4">ID150040</strain>
    </source>
</reference>
<dbReference type="InterPro" id="IPR011006">
    <property type="entry name" value="CheY-like_superfamily"/>
</dbReference>
<proteinExistence type="predicted"/>
<evidence type="ECO:0000256" key="1">
    <source>
        <dbReference type="ARBA" id="ARBA00022553"/>
    </source>
</evidence>
<organism evidence="4 5">
    <name type="scientific">Reticulibacter mediterranei</name>
    <dbReference type="NCBI Taxonomy" id="2778369"/>
    <lineage>
        <taxon>Bacteria</taxon>
        <taxon>Bacillati</taxon>
        <taxon>Chloroflexota</taxon>
        <taxon>Ktedonobacteria</taxon>
        <taxon>Ktedonobacterales</taxon>
        <taxon>Reticulibacteraceae</taxon>
        <taxon>Reticulibacter</taxon>
    </lineage>
</organism>
<dbReference type="SUPFAM" id="SSF52172">
    <property type="entry name" value="CheY-like"/>
    <property type="match status" value="1"/>
</dbReference>
<keyword evidence="1 2" id="KW-0597">Phosphoprotein</keyword>
<dbReference type="PANTHER" id="PTHR44591:SF3">
    <property type="entry name" value="RESPONSE REGULATORY DOMAIN-CONTAINING PROTEIN"/>
    <property type="match status" value="1"/>
</dbReference>
<accession>A0A8J3IGS5</accession>
<dbReference type="RefSeq" id="WP_220201441.1">
    <property type="nucleotide sequence ID" value="NZ_BNJK01000001.1"/>
</dbReference>
<sequence length="243" mass="27451">MINIRPKVLIIHNEASTCLFITSILQQAGYEVDISLMGQEGLAKLMSWRPQCLIVDVLLPDMSGYAICRRVRQNFPEEMIRIFLMSSQEAALDQSYGLRQGADHYLSQPLTAETLLLEIWQHLPDDLRTAIPPPSPAPLQPLLSFHALLEFTPRRLPDHEMMRVSSPFADPGPLKHEQTRRLYSAINGKKTVSELAMTLGVKPEETARLLCMLLKEKRIQMHDIDGQLIDETSVCSALKHTEG</sequence>
<evidence type="ECO:0000313" key="5">
    <source>
        <dbReference type="Proteomes" id="UP000597444"/>
    </source>
</evidence>
<evidence type="ECO:0000256" key="2">
    <source>
        <dbReference type="PROSITE-ProRule" id="PRU00169"/>
    </source>
</evidence>
<dbReference type="InterPro" id="IPR050595">
    <property type="entry name" value="Bact_response_regulator"/>
</dbReference>
<feature type="modified residue" description="4-aspartylphosphate" evidence="2">
    <location>
        <position position="56"/>
    </location>
</feature>
<dbReference type="GO" id="GO:0000160">
    <property type="term" value="P:phosphorelay signal transduction system"/>
    <property type="evidence" value="ECO:0007669"/>
    <property type="project" value="InterPro"/>
</dbReference>
<dbReference type="InterPro" id="IPR001789">
    <property type="entry name" value="Sig_transdc_resp-reg_receiver"/>
</dbReference>